<accession>A0A7W2KD53</accession>
<evidence type="ECO:0000313" key="2">
    <source>
        <dbReference type="EMBL" id="MBA6096303.1"/>
    </source>
</evidence>
<dbReference type="AlphaFoldDB" id="A0A7W2KD53"/>
<keyword evidence="1" id="KW-0472">Membrane</keyword>
<feature type="transmembrane region" description="Helical" evidence="1">
    <location>
        <begin position="74"/>
        <end position="95"/>
    </location>
</feature>
<keyword evidence="1" id="KW-0812">Transmembrane</keyword>
<comment type="caution">
    <text evidence="2">The sequence shown here is derived from an EMBL/GenBank/DDBJ whole genome shotgun (WGS) entry which is preliminary data.</text>
</comment>
<dbReference type="EMBL" id="JACGCX010000002">
    <property type="protein sequence ID" value="MBA6096303.1"/>
    <property type="molecule type" value="Genomic_DNA"/>
</dbReference>
<protein>
    <submittedName>
        <fullName evidence="2">Uncharacterized protein</fullName>
    </submittedName>
</protein>
<evidence type="ECO:0000256" key="1">
    <source>
        <dbReference type="SAM" id="Phobius"/>
    </source>
</evidence>
<reference evidence="2 3" key="1">
    <citation type="submission" date="2020-07" db="EMBL/GenBank/DDBJ databases">
        <title>Diversity of carbapenemase encoding genes among Pseudomonas putida group clinical isolates in a tertiary Brazilian hospital.</title>
        <authorList>
            <person name="Alberto-Lei F."/>
            <person name="Nodari C.S."/>
            <person name="Streling A.P."/>
            <person name="Paulino J.T."/>
            <person name="Bessa-Neto F.O."/>
            <person name="Cayo R."/>
            <person name="Gales A.C."/>
        </authorList>
    </citation>
    <scope>NUCLEOTIDE SEQUENCE [LARGE SCALE GENOMIC DNA]</scope>
    <source>
        <strain evidence="2 3">12815</strain>
    </source>
</reference>
<proteinExistence type="predicted"/>
<dbReference type="Proteomes" id="UP000545074">
    <property type="component" value="Unassembled WGS sequence"/>
</dbReference>
<dbReference type="RefSeq" id="WP_054912358.1">
    <property type="nucleotide sequence ID" value="NZ_JACGCX010000002.1"/>
</dbReference>
<evidence type="ECO:0000313" key="3">
    <source>
        <dbReference type="Proteomes" id="UP000545074"/>
    </source>
</evidence>
<gene>
    <name evidence="2" type="ORF">H4C80_03970</name>
</gene>
<organism evidence="2 3">
    <name type="scientific">Pseudomonas juntendi</name>
    <dbReference type="NCBI Taxonomy" id="2666183"/>
    <lineage>
        <taxon>Bacteria</taxon>
        <taxon>Pseudomonadati</taxon>
        <taxon>Pseudomonadota</taxon>
        <taxon>Gammaproteobacteria</taxon>
        <taxon>Pseudomonadales</taxon>
        <taxon>Pseudomonadaceae</taxon>
        <taxon>Pseudomonas</taxon>
    </lineage>
</organism>
<keyword evidence="1" id="KW-1133">Transmembrane helix</keyword>
<sequence>MLWWLEILTQYATATGLAVLCILVFWAFGLAFGRAYLKLLSALLATMLLMIAAFPHGVDFALRNHLTPGDASALLLFIADASGVITAVLLASFFFDPELLLDEA</sequence>
<name>A0A7W2KD53_9PSED</name>
<feature type="transmembrane region" description="Helical" evidence="1">
    <location>
        <begin position="12"/>
        <end position="33"/>
    </location>
</feature>
<feature type="transmembrane region" description="Helical" evidence="1">
    <location>
        <begin position="39"/>
        <end position="62"/>
    </location>
</feature>